<evidence type="ECO:0000256" key="7">
    <source>
        <dbReference type="RuleBase" id="RU365072"/>
    </source>
</evidence>
<evidence type="ECO:0000313" key="9">
    <source>
        <dbReference type="EMBL" id="EFJ10241.1"/>
    </source>
</evidence>
<keyword evidence="1 7" id="KW-0813">Transport</keyword>
<evidence type="ECO:0000256" key="4">
    <source>
        <dbReference type="ARBA" id="ARBA00023010"/>
    </source>
</evidence>
<evidence type="ECO:0000256" key="5">
    <source>
        <dbReference type="ARBA" id="ARBA00023132"/>
    </source>
</evidence>
<evidence type="ECO:0000256" key="1">
    <source>
        <dbReference type="ARBA" id="ARBA00022448"/>
    </source>
</evidence>
<keyword evidence="3" id="KW-0653">Protein transport</keyword>
<evidence type="ECO:0000256" key="3">
    <source>
        <dbReference type="ARBA" id="ARBA00022927"/>
    </source>
</evidence>
<dbReference type="Pfam" id="PF04121">
    <property type="entry name" value="Nup84_Nup100"/>
    <property type="match status" value="1"/>
</dbReference>
<dbReference type="GO" id="GO:0006406">
    <property type="term" value="P:mRNA export from nucleus"/>
    <property type="evidence" value="ECO:0000318"/>
    <property type="project" value="GO_Central"/>
</dbReference>
<dbReference type="OMA" id="HKGWYAG"/>
<dbReference type="Gene3D" id="1.10.3450.20">
    <property type="match status" value="1"/>
</dbReference>
<dbReference type="GO" id="GO:0000973">
    <property type="term" value="P:post-transcriptional tethering of RNA polymerase II gene DNA at nuclear periphery"/>
    <property type="evidence" value="ECO:0000318"/>
    <property type="project" value="GO_Central"/>
</dbReference>
<evidence type="ECO:0000256" key="6">
    <source>
        <dbReference type="ARBA" id="ARBA00023242"/>
    </source>
</evidence>
<proteinExistence type="inferred from homology"/>
<dbReference type="AlphaFoldDB" id="D8SZ85"/>
<organism evidence="10">
    <name type="scientific">Selaginella moellendorffii</name>
    <name type="common">Spikemoss</name>
    <dbReference type="NCBI Taxonomy" id="88036"/>
    <lineage>
        <taxon>Eukaryota</taxon>
        <taxon>Viridiplantae</taxon>
        <taxon>Streptophyta</taxon>
        <taxon>Embryophyta</taxon>
        <taxon>Tracheophyta</taxon>
        <taxon>Lycopodiopsida</taxon>
        <taxon>Selaginellales</taxon>
        <taxon>Selaginellaceae</taxon>
        <taxon>Selaginella</taxon>
    </lineage>
</organism>
<comment type="subcellular location">
    <subcellularLocation>
        <location evidence="7">Nucleus</location>
        <location evidence="7">Nuclear pore complex</location>
    </subcellularLocation>
    <subcellularLocation>
        <location evidence="7">Nucleus membrane</location>
    </subcellularLocation>
</comment>
<dbReference type="FunCoup" id="D8SZ85">
    <property type="interactions" value="1722"/>
</dbReference>
<evidence type="ECO:0000256" key="2">
    <source>
        <dbReference type="ARBA" id="ARBA00022816"/>
    </source>
</evidence>
<gene>
    <name evidence="9" type="ORF">SELMODRAFT_447413</name>
</gene>
<dbReference type="EMBL" id="GL377655">
    <property type="protein sequence ID" value="EFJ10241.1"/>
    <property type="molecule type" value="Genomic_DNA"/>
</dbReference>
<keyword evidence="4 7" id="KW-0811">Translocation</keyword>
<dbReference type="GO" id="GO:0006606">
    <property type="term" value="P:protein import into nucleus"/>
    <property type="evidence" value="ECO:0000318"/>
    <property type="project" value="GO_Central"/>
</dbReference>
<dbReference type="InterPro" id="IPR007252">
    <property type="entry name" value="Nup84/Nup107"/>
</dbReference>
<dbReference type="InParanoid" id="D8SZ85"/>
<dbReference type="Gramene" id="EFJ10241">
    <property type="protein sequence ID" value="EFJ10241"/>
    <property type="gene ID" value="SELMODRAFT_447413"/>
</dbReference>
<keyword evidence="6 7" id="KW-0539">Nucleus</keyword>
<feature type="region of interest" description="Disordered" evidence="8">
    <location>
        <begin position="43"/>
        <end position="69"/>
    </location>
</feature>
<dbReference type="HOGENOM" id="CLU_299853_0_0_1"/>
<dbReference type="PANTHER" id="PTHR13003">
    <property type="entry name" value="NUP107-RELATED"/>
    <property type="match status" value="1"/>
</dbReference>
<protein>
    <recommendedName>
        <fullName evidence="7">Nuclear pore complex protein</fullName>
    </recommendedName>
</protein>
<name>D8SZ85_SELML</name>
<keyword evidence="5 7" id="KW-0906">Nuclear pore complex</keyword>
<accession>D8SZ85</accession>
<keyword evidence="2" id="KW-0509">mRNA transport</keyword>
<dbReference type="eggNOG" id="KOG1964">
    <property type="taxonomic scope" value="Eukaryota"/>
</dbReference>
<dbReference type="GO" id="GO:0031080">
    <property type="term" value="C:nuclear pore outer ring"/>
    <property type="evidence" value="ECO:0000318"/>
    <property type="project" value="GO_Central"/>
</dbReference>
<dbReference type="PANTHER" id="PTHR13003:SF2">
    <property type="entry name" value="NUCLEAR PORE COMPLEX PROTEIN NUP107"/>
    <property type="match status" value="1"/>
</dbReference>
<evidence type="ECO:0000256" key="8">
    <source>
        <dbReference type="SAM" id="MobiDB-lite"/>
    </source>
</evidence>
<evidence type="ECO:0000313" key="10">
    <source>
        <dbReference type="Proteomes" id="UP000001514"/>
    </source>
</evidence>
<reference evidence="9 10" key="1">
    <citation type="journal article" date="2011" name="Science">
        <title>The Selaginella genome identifies genetic changes associated with the evolution of vascular plants.</title>
        <authorList>
            <person name="Banks J.A."/>
            <person name="Nishiyama T."/>
            <person name="Hasebe M."/>
            <person name="Bowman J.L."/>
            <person name="Gribskov M."/>
            <person name="dePamphilis C."/>
            <person name="Albert V.A."/>
            <person name="Aono N."/>
            <person name="Aoyama T."/>
            <person name="Ambrose B.A."/>
            <person name="Ashton N.W."/>
            <person name="Axtell M.J."/>
            <person name="Barker E."/>
            <person name="Barker M.S."/>
            <person name="Bennetzen J.L."/>
            <person name="Bonawitz N.D."/>
            <person name="Chapple C."/>
            <person name="Cheng C."/>
            <person name="Correa L.G."/>
            <person name="Dacre M."/>
            <person name="DeBarry J."/>
            <person name="Dreyer I."/>
            <person name="Elias M."/>
            <person name="Engstrom E.M."/>
            <person name="Estelle M."/>
            <person name="Feng L."/>
            <person name="Finet C."/>
            <person name="Floyd S.K."/>
            <person name="Frommer W.B."/>
            <person name="Fujita T."/>
            <person name="Gramzow L."/>
            <person name="Gutensohn M."/>
            <person name="Harholt J."/>
            <person name="Hattori M."/>
            <person name="Heyl A."/>
            <person name="Hirai T."/>
            <person name="Hiwatashi Y."/>
            <person name="Ishikawa M."/>
            <person name="Iwata M."/>
            <person name="Karol K.G."/>
            <person name="Koehler B."/>
            <person name="Kolukisaoglu U."/>
            <person name="Kubo M."/>
            <person name="Kurata T."/>
            <person name="Lalonde S."/>
            <person name="Li K."/>
            <person name="Li Y."/>
            <person name="Litt A."/>
            <person name="Lyons E."/>
            <person name="Manning G."/>
            <person name="Maruyama T."/>
            <person name="Michael T.P."/>
            <person name="Mikami K."/>
            <person name="Miyazaki S."/>
            <person name="Morinaga S."/>
            <person name="Murata T."/>
            <person name="Mueller-Roeber B."/>
            <person name="Nelson D.R."/>
            <person name="Obara M."/>
            <person name="Oguri Y."/>
            <person name="Olmstead R.G."/>
            <person name="Onodera N."/>
            <person name="Petersen B.L."/>
            <person name="Pils B."/>
            <person name="Prigge M."/>
            <person name="Rensing S.A."/>
            <person name="Riano-Pachon D.M."/>
            <person name="Roberts A.W."/>
            <person name="Sato Y."/>
            <person name="Scheller H.V."/>
            <person name="Schulz B."/>
            <person name="Schulz C."/>
            <person name="Shakirov E.V."/>
            <person name="Shibagaki N."/>
            <person name="Shinohara N."/>
            <person name="Shippen D.E."/>
            <person name="Soerensen I."/>
            <person name="Sotooka R."/>
            <person name="Sugimoto N."/>
            <person name="Sugita M."/>
            <person name="Sumikawa N."/>
            <person name="Tanurdzic M."/>
            <person name="Theissen G."/>
            <person name="Ulvskov P."/>
            <person name="Wakazuki S."/>
            <person name="Weng J.K."/>
            <person name="Willats W.W."/>
            <person name="Wipf D."/>
            <person name="Wolf P.G."/>
            <person name="Yang L."/>
            <person name="Zimmer A.D."/>
            <person name="Zhu Q."/>
            <person name="Mitros T."/>
            <person name="Hellsten U."/>
            <person name="Loque D."/>
            <person name="Otillar R."/>
            <person name="Salamov A."/>
            <person name="Schmutz J."/>
            <person name="Shapiro H."/>
            <person name="Lindquist E."/>
            <person name="Lucas S."/>
            <person name="Rokhsar D."/>
            <person name="Grigoriev I.V."/>
        </authorList>
    </citation>
    <scope>NUCLEOTIDE SEQUENCE [LARGE SCALE GENOMIC DNA]</scope>
</reference>
<dbReference type="GO" id="GO:0031965">
    <property type="term" value="C:nuclear membrane"/>
    <property type="evidence" value="ECO:0007669"/>
    <property type="project" value="UniProtKB-SubCell"/>
</dbReference>
<dbReference type="STRING" id="88036.D8SZ85"/>
<comment type="function">
    <text evidence="7">Functions as a component of the nuclear pore complex (NPC).</text>
</comment>
<sequence length="1011" mass="114265">MDEDFSFDDIDRWEIGKERQKFRRYRTRHLPSTSLLAKDLQIPAKVERRPEPELPSFPEEPVIDKQESPVAVPRIKHVKEEPDQPSDAGEDSFERFASGVDTWLHGFTSLSELLSEFEDICRDLAEAVRDEAAEKHRAVEDRVLRQKAQLLHSEASSWALLWHLYGKEDSMEDNQKASTSAQVASEFVRNDETAQTCLRLVQWLESLASKELDLEKKRKGWYAGSYTQKLGLWDQTKRAIKKNIGTHYVRHLDPDAPTREGLQLHPEDQKLEDGLLEDVWKLIRAGRITEAQDLCRTSGQAWRAASLGGCLTGYSPTMQNAFNERALEAIELDGGLGRQRKLWKWACFCASEVFQKIASSEGGRYESAVFAAQCGNVNHMLPVCADWESAFWALVRSWLDTQIELELSDRHPSSTIDSSSTWPDPVVEQQPRDFINLFQKLYSGNLVSESVRRSCKEQHRLIQMHVVVSDIAALLEMLKTWILPSRDDSSNIKPHGHPQMIRFAAHLVLVLRSILPEGLKEQYADRLELVGDLILNTYVIFLFTQHKEELVGPYASHLAPHLCVDLYVHMMELRQNDSEMVKRKFFSSAMEYLPFYDDGKKGSVSAICKSFLEKSRELKPSVSNVKAEDSERVENLQKGHSVQWMCFTPRAGLPDSELMRIELLALALQHSNILLREISLTSLWRSVEIPEGSQALFGHLAAPLGEEADSVLLHENYDTKENYQEFLDWQEYFSCDAHYRSWLSTIENFSSPEERAKSFAAARQALDTAAAFLHNSEGKWLLGSEVINDEAFESVELFATVVLSRPSDPYFVPDPTVCTALNSALYLCMGELASSQRNLTVNVAVNPQNNMLLDIELKCAALEGEGIESLVSSDGGFLSAIMAAGIKGELPHFHPGVAIEVLRMDAFSIHSDGVRRDAPSVARGICRRCCLPELVLRCMQIRAWLPVSEMTAGDDPEDDLIQLVASGALQGLFSGSQLEEFLLLEREIVLRRMEAGEDEPRVSEAEDMLHE</sequence>
<dbReference type="Proteomes" id="UP000001514">
    <property type="component" value="Unassembled WGS sequence"/>
</dbReference>
<keyword evidence="10" id="KW-1185">Reference proteome</keyword>
<dbReference type="KEGG" id="smo:SELMODRAFT_447413"/>
<dbReference type="GO" id="GO:0017056">
    <property type="term" value="F:structural constituent of nuclear pore"/>
    <property type="evidence" value="ECO:0000318"/>
    <property type="project" value="GO_Central"/>
</dbReference>
<comment type="subunit">
    <text evidence="7">Part of the nuclear pore complex (NPC).</text>
</comment>
<keyword evidence="7" id="KW-0472">Membrane</keyword>
<comment type="similarity">
    <text evidence="7">Belongs to the nucleoporin Nup84/Nup107 family.</text>
</comment>